<evidence type="ECO:0000313" key="2">
    <source>
        <dbReference type="WBParaSite" id="nRc.2.0.1.t37145-RA"/>
    </source>
</evidence>
<reference evidence="2" key="1">
    <citation type="submission" date="2022-11" db="UniProtKB">
        <authorList>
            <consortium name="WormBaseParasite"/>
        </authorList>
    </citation>
    <scope>IDENTIFICATION</scope>
</reference>
<evidence type="ECO:0000313" key="1">
    <source>
        <dbReference type="Proteomes" id="UP000887565"/>
    </source>
</evidence>
<protein>
    <submittedName>
        <fullName evidence="2">Uncharacterized protein</fullName>
    </submittedName>
</protein>
<proteinExistence type="predicted"/>
<dbReference type="AlphaFoldDB" id="A0A915KFJ2"/>
<dbReference type="WBParaSite" id="nRc.2.0.1.t37145-RA">
    <property type="protein sequence ID" value="nRc.2.0.1.t37145-RA"/>
    <property type="gene ID" value="nRc.2.0.1.g37145"/>
</dbReference>
<sequence length="171" mass="18669">MNEDKVDNKFSSKIDGAGMVFNGGAETFPAGFRKVRKKPVPTANYWGELCWGQIVRGRTTIKGGNFVGGLKADYNNWRLNVANNPGLNFFPKFVGRLNVCKTFKNKLAPAGAQPGSHNHPSSLAIANACEVQNFHTKARNALESLSNATMQITNNILTVQMINQIKGTITD</sequence>
<organism evidence="1 2">
    <name type="scientific">Romanomermis culicivorax</name>
    <name type="common">Nematode worm</name>
    <dbReference type="NCBI Taxonomy" id="13658"/>
    <lineage>
        <taxon>Eukaryota</taxon>
        <taxon>Metazoa</taxon>
        <taxon>Ecdysozoa</taxon>
        <taxon>Nematoda</taxon>
        <taxon>Enoplea</taxon>
        <taxon>Dorylaimia</taxon>
        <taxon>Mermithida</taxon>
        <taxon>Mermithoidea</taxon>
        <taxon>Mermithidae</taxon>
        <taxon>Romanomermis</taxon>
    </lineage>
</organism>
<keyword evidence="1" id="KW-1185">Reference proteome</keyword>
<dbReference type="Proteomes" id="UP000887565">
    <property type="component" value="Unplaced"/>
</dbReference>
<accession>A0A915KFJ2</accession>
<name>A0A915KFJ2_ROMCU</name>